<dbReference type="GO" id="GO:0000976">
    <property type="term" value="F:transcription cis-regulatory region binding"/>
    <property type="evidence" value="ECO:0007669"/>
    <property type="project" value="TreeGrafter"/>
</dbReference>
<evidence type="ECO:0000256" key="1">
    <source>
        <dbReference type="ARBA" id="ARBA00023015"/>
    </source>
</evidence>
<protein>
    <submittedName>
        <fullName evidence="5">LacI family transcriptional regulator</fullName>
    </submittedName>
</protein>
<keyword evidence="6" id="KW-1185">Reference proteome</keyword>
<gene>
    <name evidence="5" type="ORF">SAMN04487940_11561</name>
</gene>
<feature type="domain" description="HTH lacI-type" evidence="4">
    <location>
        <begin position="5"/>
        <end position="46"/>
    </location>
</feature>
<accession>A0A975WCW2</accession>
<sequence length="344" mass="36983">MSHRFSIKEIAHQAGLSTATIDRVINRRPGVRRQTANRVHAAIRELEAQEAQLAMSGRKLMIDLLVEAPQAFLDALQSALRQELPLIQTAIFRARSDLRARFPTEALVAGLERAGRLKSDGVILMAPDTAPIRAAVARLAASAVPVVTLATDMPGSARAGYAGLDNRLTGETAAWLMCRLIAGQTAPHILVTQRNDAFRGEAERAEGFRAAMARDRPDAAITLLVQGKAGADFATQVAERSHQSPPAGLYSIGGSNRALVQAFARHGLPRPAMIGHDLDPENRALLADEALDAVLYHELTDDIRHALQVFLSVHSQGAVPMPENGTPLRVMLPPMMAGPARSEA</sequence>
<dbReference type="GO" id="GO:0003700">
    <property type="term" value="F:DNA-binding transcription factor activity"/>
    <property type="evidence" value="ECO:0007669"/>
    <property type="project" value="TreeGrafter"/>
</dbReference>
<evidence type="ECO:0000313" key="6">
    <source>
        <dbReference type="Proteomes" id="UP000182932"/>
    </source>
</evidence>
<dbReference type="AlphaFoldDB" id="A0A975WCW2"/>
<organism evidence="5 6">
    <name type="scientific">Marinovum algicola</name>
    <dbReference type="NCBI Taxonomy" id="42444"/>
    <lineage>
        <taxon>Bacteria</taxon>
        <taxon>Pseudomonadati</taxon>
        <taxon>Pseudomonadota</taxon>
        <taxon>Alphaproteobacteria</taxon>
        <taxon>Rhodobacterales</taxon>
        <taxon>Roseobacteraceae</taxon>
        <taxon>Marinovum</taxon>
    </lineage>
</organism>
<dbReference type="Pfam" id="PF13407">
    <property type="entry name" value="Peripla_BP_4"/>
    <property type="match status" value="1"/>
</dbReference>
<proteinExistence type="predicted"/>
<keyword evidence="3" id="KW-0804">Transcription</keyword>
<dbReference type="InterPro" id="IPR010982">
    <property type="entry name" value="Lambda_DNA-bd_dom_sf"/>
</dbReference>
<dbReference type="SUPFAM" id="SSF53822">
    <property type="entry name" value="Periplasmic binding protein-like I"/>
    <property type="match status" value="1"/>
</dbReference>
<evidence type="ECO:0000259" key="4">
    <source>
        <dbReference type="PROSITE" id="PS50932"/>
    </source>
</evidence>
<evidence type="ECO:0000313" key="5">
    <source>
        <dbReference type="EMBL" id="SEJ95969.1"/>
    </source>
</evidence>
<dbReference type="InterPro" id="IPR000843">
    <property type="entry name" value="HTH_LacI"/>
</dbReference>
<dbReference type="SMART" id="SM00354">
    <property type="entry name" value="HTH_LACI"/>
    <property type="match status" value="1"/>
</dbReference>
<dbReference type="RefSeq" id="WP_074837813.1">
    <property type="nucleotide sequence ID" value="NZ_CATLQZ010000018.1"/>
</dbReference>
<comment type="caution">
    <text evidence="5">The sequence shown here is derived from an EMBL/GenBank/DDBJ whole genome shotgun (WGS) entry which is preliminary data.</text>
</comment>
<dbReference type="Gene3D" id="3.40.50.2300">
    <property type="match status" value="2"/>
</dbReference>
<dbReference type="Pfam" id="PF00356">
    <property type="entry name" value="LacI"/>
    <property type="match status" value="1"/>
</dbReference>
<dbReference type="InterPro" id="IPR025997">
    <property type="entry name" value="SBP_2_dom"/>
</dbReference>
<name>A0A975WCW2_9RHOB</name>
<keyword evidence="1" id="KW-0805">Transcription regulation</keyword>
<reference evidence="5 6" key="1">
    <citation type="submission" date="2016-10" db="EMBL/GenBank/DDBJ databases">
        <authorList>
            <person name="Varghese N."/>
            <person name="Submissions S."/>
        </authorList>
    </citation>
    <scope>NUCLEOTIDE SEQUENCE [LARGE SCALE GENOMIC DNA]</scope>
    <source>
        <strain evidence="5 6">FF3</strain>
    </source>
</reference>
<dbReference type="Gene3D" id="1.10.260.40">
    <property type="entry name" value="lambda repressor-like DNA-binding domains"/>
    <property type="match status" value="1"/>
</dbReference>
<evidence type="ECO:0000256" key="3">
    <source>
        <dbReference type="ARBA" id="ARBA00023163"/>
    </source>
</evidence>
<dbReference type="CDD" id="cd06307">
    <property type="entry name" value="PBP1_sugar_binding"/>
    <property type="match status" value="1"/>
</dbReference>
<dbReference type="EMBL" id="FNYY01000015">
    <property type="protein sequence ID" value="SEJ95969.1"/>
    <property type="molecule type" value="Genomic_DNA"/>
</dbReference>
<dbReference type="SUPFAM" id="SSF47413">
    <property type="entry name" value="lambda repressor-like DNA-binding domains"/>
    <property type="match status" value="1"/>
</dbReference>
<dbReference type="PANTHER" id="PTHR30146:SF152">
    <property type="entry name" value="TRANSCRIPTIONAL REGULATORY PROTEIN"/>
    <property type="match status" value="1"/>
</dbReference>
<keyword evidence="2" id="KW-0238">DNA-binding</keyword>
<dbReference type="PROSITE" id="PS50932">
    <property type="entry name" value="HTH_LACI_2"/>
    <property type="match status" value="1"/>
</dbReference>
<dbReference type="Proteomes" id="UP000182932">
    <property type="component" value="Unassembled WGS sequence"/>
</dbReference>
<dbReference type="PANTHER" id="PTHR30146">
    <property type="entry name" value="LACI-RELATED TRANSCRIPTIONAL REPRESSOR"/>
    <property type="match status" value="1"/>
</dbReference>
<evidence type="ECO:0000256" key="2">
    <source>
        <dbReference type="ARBA" id="ARBA00023125"/>
    </source>
</evidence>
<dbReference type="GeneID" id="80819860"/>
<dbReference type="InterPro" id="IPR028082">
    <property type="entry name" value="Peripla_BP_I"/>
</dbReference>